<organism evidence="1 2">
    <name type="scientific">Asanoa ishikariensis</name>
    <dbReference type="NCBI Taxonomy" id="137265"/>
    <lineage>
        <taxon>Bacteria</taxon>
        <taxon>Bacillati</taxon>
        <taxon>Actinomycetota</taxon>
        <taxon>Actinomycetes</taxon>
        <taxon>Micromonosporales</taxon>
        <taxon>Micromonosporaceae</taxon>
        <taxon>Asanoa</taxon>
    </lineage>
</organism>
<name>A0A1H3TFE3_9ACTN</name>
<protein>
    <submittedName>
        <fullName evidence="1">Uncharacterized protein</fullName>
    </submittedName>
</protein>
<gene>
    <name evidence="1" type="ORF">SAMN05421684_5670</name>
</gene>
<reference evidence="2" key="1">
    <citation type="submission" date="2016-10" db="EMBL/GenBank/DDBJ databases">
        <authorList>
            <person name="Varghese N."/>
            <person name="Submissions S."/>
        </authorList>
    </citation>
    <scope>NUCLEOTIDE SEQUENCE [LARGE SCALE GENOMIC DNA]</scope>
    <source>
        <strain evidence="2">DSM 44718</strain>
    </source>
</reference>
<dbReference type="EMBL" id="FNQB01000003">
    <property type="protein sequence ID" value="SDZ48992.1"/>
    <property type="molecule type" value="Genomic_DNA"/>
</dbReference>
<dbReference type="Proteomes" id="UP000199632">
    <property type="component" value="Unassembled WGS sequence"/>
</dbReference>
<accession>A0A1H3TFE3</accession>
<proteinExistence type="predicted"/>
<sequence>MINADGYLESLEERLAADGCAVTHEGLGLVAYKTQMRALVRGHVFLVATKAGAVDETAVAEFGSAAVNLAVERKGQWRGFQSGVIVLPVIVAESADQSAVAMTQRVHRLNLGGFAVMAQPAVVDLATGRSHLFRGTRLWGYAFNSLIKKKLALYLPDPA</sequence>
<dbReference type="AlphaFoldDB" id="A0A1H3TFE3"/>
<evidence type="ECO:0000313" key="1">
    <source>
        <dbReference type="EMBL" id="SDZ48992.1"/>
    </source>
</evidence>
<evidence type="ECO:0000313" key="2">
    <source>
        <dbReference type="Proteomes" id="UP000199632"/>
    </source>
</evidence>
<dbReference type="RefSeq" id="WP_090799287.1">
    <property type="nucleotide sequence ID" value="NZ_BOND01000002.1"/>
</dbReference>
<dbReference type="OrthoDB" id="4827277at2"/>
<keyword evidence="2" id="KW-1185">Reference proteome</keyword>
<dbReference type="STRING" id="137265.SAMN05421684_5670"/>